<sequence>DSIRNLEIRKREQSLTKQKDLQRSIDKYKAEQSFQNQISKQLQEEREILSKREIKISERDDELEHREKRKEEAFKVLGEAQKLLEKGNYEKVIELYQLATNIFAEIQWYDEVEKIGNAIVEIENKNRETGIKKQRDMLALIEKEREDRAFQESTIKEMKAQREKLKQKEITFRTKNHKRRSWD</sequence>
<dbReference type="SUPFAM" id="SSF116846">
    <property type="entry name" value="MIT domain"/>
    <property type="match status" value="1"/>
</dbReference>
<keyword evidence="1" id="KW-0175">Coiled coil</keyword>
<organism evidence="2">
    <name type="scientific">marine sediment metagenome</name>
    <dbReference type="NCBI Taxonomy" id="412755"/>
    <lineage>
        <taxon>unclassified sequences</taxon>
        <taxon>metagenomes</taxon>
        <taxon>ecological metagenomes</taxon>
    </lineage>
</organism>
<evidence type="ECO:0000256" key="1">
    <source>
        <dbReference type="SAM" id="Coils"/>
    </source>
</evidence>
<proteinExistence type="predicted"/>
<name>X1S3X9_9ZZZZ</name>
<comment type="caution">
    <text evidence="2">The sequence shown here is derived from an EMBL/GenBank/DDBJ whole genome shotgun (WGS) entry which is preliminary data.</text>
</comment>
<feature type="non-terminal residue" evidence="2">
    <location>
        <position position="1"/>
    </location>
</feature>
<gene>
    <name evidence="2" type="ORF">S12H4_09212</name>
</gene>
<dbReference type="AlphaFoldDB" id="X1S3X9"/>
<dbReference type="EMBL" id="BARW01003696">
    <property type="protein sequence ID" value="GAI70140.1"/>
    <property type="molecule type" value="Genomic_DNA"/>
</dbReference>
<evidence type="ECO:0000313" key="2">
    <source>
        <dbReference type="EMBL" id="GAI70140.1"/>
    </source>
</evidence>
<feature type="coiled-coil region" evidence="1">
    <location>
        <begin position="141"/>
        <end position="168"/>
    </location>
</feature>
<accession>X1S3X9</accession>
<dbReference type="InterPro" id="IPR036181">
    <property type="entry name" value="MIT_dom_sf"/>
</dbReference>
<reference evidence="2" key="1">
    <citation type="journal article" date="2014" name="Front. Microbiol.">
        <title>High frequency of phylogenetically diverse reductive dehalogenase-homologous genes in deep subseafloor sedimentary metagenomes.</title>
        <authorList>
            <person name="Kawai M."/>
            <person name="Futagami T."/>
            <person name="Toyoda A."/>
            <person name="Takaki Y."/>
            <person name="Nishi S."/>
            <person name="Hori S."/>
            <person name="Arai W."/>
            <person name="Tsubouchi T."/>
            <person name="Morono Y."/>
            <person name="Uchiyama I."/>
            <person name="Ito T."/>
            <person name="Fujiyama A."/>
            <person name="Inagaki F."/>
            <person name="Takami H."/>
        </authorList>
    </citation>
    <scope>NUCLEOTIDE SEQUENCE</scope>
    <source>
        <strain evidence="2">Expedition CK06-06</strain>
    </source>
</reference>
<protein>
    <submittedName>
        <fullName evidence="2">Uncharacterized protein</fullName>
    </submittedName>
</protein>